<dbReference type="InterPro" id="IPR013042">
    <property type="entry name" value="DUF1592"/>
</dbReference>
<dbReference type="InterPro" id="IPR011478">
    <property type="entry name" value="DUF1585"/>
</dbReference>
<organism evidence="7 8">
    <name type="scientific">Neorhodopirellula pilleata</name>
    <dbReference type="NCBI Taxonomy" id="2714738"/>
    <lineage>
        <taxon>Bacteria</taxon>
        <taxon>Pseudomonadati</taxon>
        <taxon>Planctomycetota</taxon>
        <taxon>Planctomycetia</taxon>
        <taxon>Pirellulales</taxon>
        <taxon>Pirellulaceae</taxon>
        <taxon>Neorhodopirellula</taxon>
    </lineage>
</organism>
<evidence type="ECO:0000259" key="2">
    <source>
        <dbReference type="Pfam" id="PF07626"/>
    </source>
</evidence>
<dbReference type="EMBL" id="SJPM01000028">
    <property type="protein sequence ID" value="TWT87082.1"/>
    <property type="molecule type" value="Genomic_DNA"/>
</dbReference>
<dbReference type="Pfam" id="PF07624">
    <property type="entry name" value="PSD2"/>
    <property type="match status" value="1"/>
</dbReference>
<dbReference type="Pfam" id="PF07626">
    <property type="entry name" value="PSD3"/>
    <property type="match status" value="1"/>
</dbReference>
<dbReference type="Pfam" id="PF07631">
    <property type="entry name" value="PSD4"/>
    <property type="match status" value="1"/>
</dbReference>
<feature type="domain" description="DUF1587" evidence="2">
    <location>
        <begin position="98"/>
        <end position="159"/>
    </location>
</feature>
<dbReference type="Pfam" id="PF07627">
    <property type="entry name" value="PSCyt3"/>
    <property type="match status" value="1"/>
</dbReference>
<feature type="domain" description="DUF1585" evidence="1">
    <location>
        <begin position="739"/>
        <end position="812"/>
    </location>
</feature>
<dbReference type="InterPro" id="IPR013039">
    <property type="entry name" value="DUF1588"/>
</dbReference>
<dbReference type="AlphaFoldDB" id="A0A5C5ZI80"/>
<dbReference type="InterPro" id="IPR013043">
    <property type="entry name" value="DUF1595"/>
</dbReference>
<feature type="domain" description="DUF1595" evidence="6">
    <location>
        <begin position="403"/>
        <end position="465"/>
    </location>
</feature>
<dbReference type="Pfam" id="PF07637">
    <property type="entry name" value="PSD5"/>
    <property type="match status" value="1"/>
</dbReference>
<feature type="domain" description="DUF1588" evidence="3">
    <location>
        <begin position="618"/>
        <end position="714"/>
    </location>
</feature>
<gene>
    <name evidence="7" type="ORF">Pla100_59720</name>
</gene>
<accession>A0A5C5ZI80</accession>
<evidence type="ECO:0000259" key="6">
    <source>
        <dbReference type="Pfam" id="PF07637"/>
    </source>
</evidence>
<evidence type="ECO:0000259" key="3">
    <source>
        <dbReference type="Pfam" id="PF07627"/>
    </source>
</evidence>
<evidence type="ECO:0000259" key="5">
    <source>
        <dbReference type="Pfam" id="PF07635"/>
    </source>
</evidence>
<keyword evidence="8" id="KW-1185">Reference proteome</keyword>
<evidence type="ECO:0000313" key="7">
    <source>
        <dbReference type="EMBL" id="TWT87082.1"/>
    </source>
</evidence>
<reference evidence="7 8" key="1">
    <citation type="submission" date="2019-02" db="EMBL/GenBank/DDBJ databases">
        <title>Deep-cultivation of Planctomycetes and their phenomic and genomic characterization uncovers novel biology.</title>
        <authorList>
            <person name="Wiegand S."/>
            <person name="Jogler M."/>
            <person name="Boedeker C."/>
            <person name="Pinto D."/>
            <person name="Vollmers J."/>
            <person name="Rivas-Marin E."/>
            <person name="Kohn T."/>
            <person name="Peeters S.H."/>
            <person name="Heuer A."/>
            <person name="Rast P."/>
            <person name="Oberbeckmann S."/>
            <person name="Bunk B."/>
            <person name="Jeske O."/>
            <person name="Meyerdierks A."/>
            <person name="Storesund J.E."/>
            <person name="Kallscheuer N."/>
            <person name="Luecker S."/>
            <person name="Lage O.M."/>
            <person name="Pohl T."/>
            <person name="Merkel B.J."/>
            <person name="Hornburger P."/>
            <person name="Mueller R.-W."/>
            <person name="Bruemmer F."/>
            <person name="Labrenz M."/>
            <person name="Spormann A.M."/>
            <person name="Op Den Camp H."/>
            <person name="Overmann J."/>
            <person name="Amann R."/>
            <person name="Jetten M.S.M."/>
            <person name="Mascher T."/>
            <person name="Medema M.H."/>
            <person name="Devos D.P."/>
            <person name="Kaster A.-K."/>
            <person name="Ovreas L."/>
            <person name="Rohde M."/>
            <person name="Galperin M.Y."/>
            <person name="Jogler C."/>
        </authorList>
    </citation>
    <scope>NUCLEOTIDE SEQUENCE [LARGE SCALE GENOMIC DNA]</scope>
    <source>
        <strain evidence="7 8">Pla100</strain>
    </source>
</reference>
<proteinExistence type="predicted"/>
<comment type="caution">
    <text evidence="7">The sequence shown here is derived from an EMBL/GenBank/DDBJ whole genome shotgun (WGS) entry which is preliminary data.</text>
</comment>
<evidence type="ECO:0000259" key="4">
    <source>
        <dbReference type="Pfam" id="PF07631"/>
    </source>
</evidence>
<evidence type="ECO:0000259" key="1">
    <source>
        <dbReference type="Pfam" id="PF07624"/>
    </source>
</evidence>
<protein>
    <recommendedName>
        <fullName evidence="9">Planctomycete cytochrome C</fullName>
    </recommendedName>
</protein>
<dbReference type="InterPro" id="IPR011429">
    <property type="entry name" value="Cyt_c_Planctomycete-type"/>
</dbReference>
<dbReference type="RefSeq" id="WP_197168313.1">
    <property type="nucleotide sequence ID" value="NZ_SJPM01000028.1"/>
</dbReference>
<evidence type="ECO:0008006" key="9">
    <source>
        <dbReference type="Google" id="ProtNLM"/>
    </source>
</evidence>
<name>A0A5C5ZI80_9BACT</name>
<evidence type="ECO:0000313" key="8">
    <source>
        <dbReference type="Proteomes" id="UP000316213"/>
    </source>
</evidence>
<dbReference type="Pfam" id="PF07635">
    <property type="entry name" value="PSCyt1"/>
    <property type="match status" value="1"/>
</dbReference>
<feature type="domain" description="Cytochrome C Planctomycete-type" evidence="5">
    <location>
        <begin position="13"/>
        <end position="61"/>
    </location>
</feature>
<feature type="domain" description="DUF1592" evidence="4">
    <location>
        <begin position="472"/>
        <end position="599"/>
    </location>
</feature>
<sequence length="815" mass="91838">MPNRHKAVVARYCLGCHDSKTKEGQVDLENLSFDLGSDIHVAEQWQDVLNVLNAGEMPPKDSEQLTAAEKTTLLSDLSQKLVIARRIHGDNGGVITMRRLNQREYANTLEALLGVRPNVDGLPDDRAGGGFDTAGSSLYFSSDQFEQYVEIARAALEMATIHDEPTPKSVIRFEGERGGLSREGYEKHLQRYVDDASRAHDFFAKPAASPKDFGFPSERHARGAISTAKRITPVLENYLERPEVSDGTIMMAMLGRGAFGIRMPEITPHPHEKFTIRLRVGAYPDVPSRFHFIEYAAANLDDKSDRTLGWRKVRAPVGTPEIIEFTTHGRPGERTSFIIRQRTHPKGSKNDGGIYRAKGMLHTPMAVWLDWTELERSGRPAGATPEAAAIFFRKPDDWNDTRYAREVIWRFASRAFRTVDPTEDYLDRLVGLFKANRAKGRGMRESLLQPLSIVLASPTFLYMVESTGNMRLTDSELAVRLSYFLWSAPPDEELMTAARKERLSDPSELRRQTQRLIADDRANHFVESFAYQWLGMDRLGMFAFDTLHYPEHDNAVLQGSRDEIYKTIRHVLDHKLPLKTLLQSDFIVVNDIMAEYYGLTDVVGHEFRKVSLPADSPRGGLISTAAVLAMGSDGRRTSPVERGAWVLRHLLHDPPPPAPPNVPQLDRFADDIQSVRQLQIAHQEQPQCVQCHRKIDPIGYAMEHFDAAGLWRNAEVIYYGRGNRETKTFPINSSGALMDGTRFEDFFGLRDALADKVDDFARGVAESIIAYGLGRPYGFSDHDLAERILQESKPDGYALDQIIHAFIQSETFQSK</sequence>
<dbReference type="InterPro" id="IPR013036">
    <property type="entry name" value="DUF1587"/>
</dbReference>
<dbReference type="Proteomes" id="UP000316213">
    <property type="component" value="Unassembled WGS sequence"/>
</dbReference>